<proteinExistence type="predicted"/>
<comment type="caution">
    <text evidence="1">The sequence shown here is derived from an EMBL/GenBank/DDBJ whole genome shotgun (WGS) entry which is preliminary data.</text>
</comment>
<gene>
    <name evidence="1" type="ORF">M0R45_005965</name>
</gene>
<reference evidence="1 2" key="1">
    <citation type="journal article" date="2023" name="G3 (Bethesda)">
        <title>A chromosome-length genome assembly and annotation of blackberry (Rubus argutus, cv. 'Hillquist').</title>
        <authorList>
            <person name="Bruna T."/>
            <person name="Aryal R."/>
            <person name="Dudchenko O."/>
            <person name="Sargent D.J."/>
            <person name="Mead D."/>
            <person name="Buti M."/>
            <person name="Cavallini A."/>
            <person name="Hytonen T."/>
            <person name="Andres J."/>
            <person name="Pham M."/>
            <person name="Weisz D."/>
            <person name="Mascagni F."/>
            <person name="Usai G."/>
            <person name="Natali L."/>
            <person name="Bassil N."/>
            <person name="Fernandez G.E."/>
            <person name="Lomsadze A."/>
            <person name="Armour M."/>
            <person name="Olukolu B."/>
            <person name="Poorten T."/>
            <person name="Britton C."/>
            <person name="Davik J."/>
            <person name="Ashrafi H."/>
            <person name="Aiden E.L."/>
            <person name="Borodovsky M."/>
            <person name="Worthington M."/>
        </authorList>
    </citation>
    <scope>NUCLEOTIDE SEQUENCE [LARGE SCALE GENOMIC DNA]</scope>
    <source>
        <strain evidence="1">PI 553951</strain>
    </source>
</reference>
<protein>
    <recommendedName>
        <fullName evidence="3">RRM domain-containing protein</fullName>
    </recommendedName>
</protein>
<keyword evidence="2" id="KW-1185">Reference proteome</keyword>
<dbReference type="Proteomes" id="UP001457282">
    <property type="component" value="Unassembled WGS sequence"/>
</dbReference>
<dbReference type="EMBL" id="JBEDUW010000001">
    <property type="protein sequence ID" value="KAK9950475.1"/>
    <property type="molecule type" value="Genomic_DNA"/>
</dbReference>
<evidence type="ECO:0008006" key="3">
    <source>
        <dbReference type="Google" id="ProtNLM"/>
    </source>
</evidence>
<organism evidence="1 2">
    <name type="scientific">Rubus argutus</name>
    <name type="common">Southern blackberry</name>
    <dbReference type="NCBI Taxonomy" id="59490"/>
    <lineage>
        <taxon>Eukaryota</taxon>
        <taxon>Viridiplantae</taxon>
        <taxon>Streptophyta</taxon>
        <taxon>Embryophyta</taxon>
        <taxon>Tracheophyta</taxon>
        <taxon>Spermatophyta</taxon>
        <taxon>Magnoliopsida</taxon>
        <taxon>eudicotyledons</taxon>
        <taxon>Gunneridae</taxon>
        <taxon>Pentapetalae</taxon>
        <taxon>rosids</taxon>
        <taxon>fabids</taxon>
        <taxon>Rosales</taxon>
        <taxon>Rosaceae</taxon>
        <taxon>Rosoideae</taxon>
        <taxon>Rosoideae incertae sedis</taxon>
        <taxon>Rubus</taxon>
    </lineage>
</organism>
<evidence type="ECO:0000313" key="2">
    <source>
        <dbReference type="Proteomes" id="UP001457282"/>
    </source>
</evidence>
<accession>A0AAW1YP43</accession>
<dbReference type="AlphaFoldDB" id="A0AAW1YP43"/>
<name>A0AAW1YP43_RUBAR</name>
<evidence type="ECO:0000313" key="1">
    <source>
        <dbReference type="EMBL" id="KAK9950475.1"/>
    </source>
</evidence>
<sequence>MRGETHTRDYVGTDVNGNGPVDNYGFALLSIRLTSVPLASDWNDFSQSIASSNAIERPVAGQQMKGCYAFIEFEEISGVRNAVKAGSVKIAGQQLYIE</sequence>